<accession>A0ABP4MJ06</accession>
<comment type="caution">
    <text evidence="2">The sequence shown here is derived from an EMBL/GenBank/DDBJ whole genome shotgun (WGS) entry which is preliminary data.</text>
</comment>
<feature type="domain" description="Peptidoglycan binding-like" evidence="1">
    <location>
        <begin position="113"/>
        <end position="161"/>
    </location>
</feature>
<sequence>MTAAGVAGAAGFAVHDGRAGTSATSQEAAAAAQATADVRRGDVAERRWVTGTLGYAGETAVVAPGPGILTRLPAAGDVIARGGALYETDGVPVLLMYGSRPPWRPFGPGMTDGADVEQLEANLVALGHGGGLTVDRRFTAATAQAVRRWQRAAGLPVTGEVPLGRVVFLPDAVRVGTASLPVGAEVAAGVVVSHGTGAALTVQFQLVPRQLPAAKAGDAVVVTLPDGTSRTGTIQEIGAVSTPAGDENPSQNGGQNQASAPVTVLVEGALTGLRDHTQVQVAVTVAVHQRVLAVPVTALNPVAGGGYEVVVVDGGATRRVAVEAGIFDERAGLVEVRGDGLADGQKVRVPRATS</sequence>
<dbReference type="InterPro" id="IPR036366">
    <property type="entry name" value="PGBDSf"/>
</dbReference>
<dbReference type="Gene3D" id="2.40.420.20">
    <property type="match status" value="1"/>
</dbReference>
<dbReference type="InterPro" id="IPR002477">
    <property type="entry name" value="Peptidoglycan-bd-like"/>
</dbReference>
<dbReference type="SUPFAM" id="SSF47090">
    <property type="entry name" value="PGBD-like"/>
    <property type="match status" value="1"/>
</dbReference>
<gene>
    <name evidence="2" type="ORF">GCM10009827_073840</name>
</gene>
<dbReference type="Gene3D" id="1.10.101.10">
    <property type="entry name" value="PGBD-like superfamily/PGBD"/>
    <property type="match status" value="1"/>
</dbReference>
<evidence type="ECO:0000313" key="3">
    <source>
        <dbReference type="Proteomes" id="UP001501470"/>
    </source>
</evidence>
<dbReference type="Pfam" id="PF01471">
    <property type="entry name" value="PG_binding_1"/>
    <property type="match status" value="1"/>
</dbReference>
<dbReference type="EMBL" id="BAAAQD010000017">
    <property type="protein sequence ID" value="GAA1543407.1"/>
    <property type="molecule type" value="Genomic_DNA"/>
</dbReference>
<evidence type="ECO:0000259" key="1">
    <source>
        <dbReference type="Pfam" id="PF01471"/>
    </source>
</evidence>
<dbReference type="InterPro" id="IPR036365">
    <property type="entry name" value="PGBD-like_sf"/>
</dbReference>
<protein>
    <recommendedName>
        <fullName evidence="1">Peptidoglycan binding-like domain-containing protein</fullName>
    </recommendedName>
</protein>
<proteinExistence type="predicted"/>
<evidence type="ECO:0000313" key="2">
    <source>
        <dbReference type="EMBL" id="GAA1543407.1"/>
    </source>
</evidence>
<reference evidence="3" key="1">
    <citation type="journal article" date="2019" name="Int. J. Syst. Evol. Microbiol.">
        <title>The Global Catalogue of Microorganisms (GCM) 10K type strain sequencing project: providing services to taxonomists for standard genome sequencing and annotation.</title>
        <authorList>
            <consortium name="The Broad Institute Genomics Platform"/>
            <consortium name="The Broad Institute Genome Sequencing Center for Infectious Disease"/>
            <person name="Wu L."/>
            <person name="Ma J."/>
        </authorList>
    </citation>
    <scope>NUCLEOTIDE SEQUENCE [LARGE SCALE GENOMIC DNA]</scope>
    <source>
        <strain evidence="3">JCM 15933</strain>
    </source>
</reference>
<name>A0ABP4MJ06_9ACTN</name>
<dbReference type="Proteomes" id="UP001501470">
    <property type="component" value="Unassembled WGS sequence"/>
</dbReference>
<keyword evidence="3" id="KW-1185">Reference proteome</keyword>
<organism evidence="2 3">
    <name type="scientific">Dactylosporangium maewongense</name>
    <dbReference type="NCBI Taxonomy" id="634393"/>
    <lineage>
        <taxon>Bacteria</taxon>
        <taxon>Bacillati</taxon>
        <taxon>Actinomycetota</taxon>
        <taxon>Actinomycetes</taxon>
        <taxon>Micromonosporales</taxon>
        <taxon>Micromonosporaceae</taxon>
        <taxon>Dactylosporangium</taxon>
    </lineage>
</organism>